<evidence type="ECO:0000313" key="2">
    <source>
        <dbReference type="EMBL" id="PXW56309.1"/>
    </source>
</evidence>
<dbReference type="Pfam" id="PF13229">
    <property type="entry name" value="Beta_helix"/>
    <property type="match status" value="1"/>
</dbReference>
<keyword evidence="3" id="KW-1185">Reference proteome</keyword>
<dbReference type="Gene3D" id="2.160.20.10">
    <property type="entry name" value="Single-stranded right-handed beta-helix, Pectin lyase-like"/>
    <property type="match status" value="1"/>
</dbReference>
<accession>A0A2V3U1Y8</accession>
<dbReference type="PANTHER" id="PTHR36453:SF1">
    <property type="entry name" value="RIGHT HANDED BETA HELIX DOMAIN-CONTAINING PROTEIN"/>
    <property type="match status" value="1"/>
</dbReference>
<dbReference type="EMBL" id="QJJK01000008">
    <property type="protein sequence ID" value="PXW56309.1"/>
    <property type="molecule type" value="Genomic_DNA"/>
</dbReference>
<evidence type="ECO:0000259" key="1">
    <source>
        <dbReference type="Pfam" id="PF13229"/>
    </source>
</evidence>
<dbReference type="InterPro" id="IPR006626">
    <property type="entry name" value="PbH1"/>
</dbReference>
<dbReference type="InterPro" id="IPR006311">
    <property type="entry name" value="TAT_signal"/>
</dbReference>
<name>A0A2V3U1Y8_9HYPH</name>
<dbReference type="AlphaFoldDB" id="A0A2V3U1Y8"/>
<dbReference type="InterPro" id="IPR022388">
    <property type="entry name" value="CHP03808"/>
</dbReference>
<gene>
    <name evidence="2" type="ORF">C7450_10858</name>
</gene>
<dbReference type="Proteomes" id="UP000248021">
    <property type="component" value="Unassembled WGS sequence"/>
</dbReference>
<dbReference type="InterPro" id="IPR011050">
    <property type="entry name" value="Pectin_lyase_fold/virulence"/>
</dbReference>
<dbReference type="NCBIfam" id="TIGR03808">
    <property type="entry name" value="RR_plus_rpt_1"/>
    <property type="match status" value="1"/>
</dbReference>
<dbReference type="PANTHER" id="PTHR36453">
    <property type="entry name" value="SECRETED PROTEIN-RELATED"/>
    <property type="match status" value="1"/>
</dbReference>
<organism evidence="2 3">
    <name type="scientific">Chelatococcus asaccharovorans</name>
    <dbReference type="NCBI Taxonomy" id="28210"/>
    <lineage>
        <taxon>Bacteria</taxon>
        <taxon>Pseudomonadati</taxon>
        <taxon>Pseudomonadota</taxon>
        <taxon>Alphaproteobacteria</taxon>
        <taxon>Hyphomicrobiales</taxon>
        <taxon>Chelatococcaceae</taxon>
        <taxon>Chelatococcus</taxon>
    </lineage>
</organism>
<dbReference type="InterPro" id="IPR039448">
    <property type="entry name" value="Beta_helix"/>
</dbReference>
<feature type="domain" description="Right handed beta helix" evidence="1">
    <location>
        <begin position="226"/>
        <end position="396"/>
    </location>
</feature>
<reference evidence="2 3" key="1">
    <citation type="submission" date="2018-05" db="EMBL/GenBank/DDBJ databases">
        <title>Genomic Encyclopedia of Type Strains, Phase IV (KMG-IV): sequencing the most valuable type-strain genomes for metagenomic binning, comparative biology and taxonomic classification.</title>
        <authorList>
            <person name="Goeker M."/>
        </authorList>
    </citation>
    <scope>NUCLEOTIDE SEQUENCE [LARGE SCALE GENOMIC DNA]</scope>
    <source>
        <strain evidence="2 3">DSM 6462</strain>
    </source>
</reference>
<dbReference type="InterPro" id="IPR012334">
    <property type="entry name" value="Pectin_lyas_fold"/>
</dbReference>
<protein>
    <submittedName>
        <fullName evidence="2">Putative secreted repeat protein (TIGR03808 family)</fullName>
    </submittedName>
</protein>
<dbReference type="SUPFAM" id="SSF51126">
    <property type="entry name" value="Pectin lyase-like"/>
    <property type="match status" value="2"/>
</dbReference>
<dbReference type="PROSITE" id="PS51318">
    <property type="entry name" value="TAT"/>
    <property type="match status" value="1"/>
</dbReference>
<dbReference type="RefSeq" id="WP_170147325.1">
    <property type="nucleotide sequence ID" value="NZ_JAHBRY010000001.1"/>
</dbReference>
<evidence type="ECO:0000313" key="3">
    <source>
        <dbReference type="Proteomes" id="UP000248021"/>
    </source>
</evidence>
<dbReference type="SMART" id="SM00710">
    <property type="entry name" value="PbH1"/>
    <property type="match status" value="9"/>
</dbReference>
<proteinExistence type="predicted"/>
<comment type="caution">
    <text evidence="2">The sequence shown here is derived from an EMBL/GenBank/DDBJ whole genome shotgun (WGS) entry which is preliminary data.</text>
</comment>
<sequence length="466" mass="47924">MVTSRRTLLAGAAAFGLTATGTAILSPSHSLAQTRDRGRPPVPAGDLGLDAANLGLNANSPDDQSKALTSAIREAAQRQVPLVLQPGRYRVSAVPLVEGSIIIGVSDQARLVQAADSPIFLADGIRRVGLINLTFDGMAQPLPQSRGLVEIGGTQQVTIEACSFANSSRIGLVLRGTGGRVTATRFTGMGSSALFSLDATGLAVIDNTVRTCSNNGLQIWRSQAGEDGTVVRGNRISDIHFDAGGTGENGNGISLFRAGGVMVANNVVRDCALTAIRNNSGANCQILGNTCAHFGETAIFSEFAFQGAVIANNIVDDAATGISITNLDQGGRLAVCSGNLIRNVTRRKSPYAADIVGGYGIHAEAETTVIGNAIDGADFVGISAGWSYAMRNLVVTGNMVRGAPVGIGVSLVPDVRNAVIANNVIAGAAKGAIVGYRYADAVTGDLTRGPDERAKGIRIEGNAVTS</sequence>